<sequence length="184" mass="20158">MSTDTDILVVFFFVFFFSFFKRFAYLGRTVLIALGVLVATGTELPLNGGQSCWDSGCPVDDTDVGHVFPRGLRARGCTKTAENDRWCVFGAQVRCKPPSLPQPPLRQLGAGSWGTTLPQSLLFCAPKTVTTSSHHDRWRQARNKHNEKGRMAHTTKPYCGVTPAPPSLSAPSAQAFNAQDNCHS</sequence>
<keyword evidence="1" id="KW-0812">Transmembrane</keyword>
<dbReference type="Proteomes" id="UP000323067">
    <property type="component" value="Chromosome iii"/>
</dbReference>
<keyword evidence="1" id="KW-0472">Membrane</keyword>
<gene>
    <name evidence="2" type="ORF">A9K55_002168</name>
</gene>
<name>A0A2H4SQH3_CORMI</name>
<evidence type="ECO:0000313" key="3">
    <source>
        <dbReference type="Proteomes" id="UP000323067"/>
    </source>
</evidence>
<accession>A0A2H4SQH3</accession>
<reference evidence="2 3" key="1">
    <citation type="journal article" date="2017" name="BMC Genomics">
        <title>Chromosome level assembly and secondary metabolite potential of the parasitic fungus Cordyceps militaris.</title>
        <authorList>
            <person name="Kramer G.J."/>
            <person name="Nodwell J.R."/>
        </authorList>
    </citation>
    <scope>NUCLEOTIDE SEQUENCE [LARGE SCALE GENOMIC DNA]</scope>
    <source>
        <strain evidence="2 3">ATCC 34164</strain>
    </source>
</reference>
<feature type="transmembrane region" description="Helical" evidence="1">
    <location>
        <begin position="6"/>
        <end position="24"/>
    </location>
</feature>
<proteinExistence type="predicted"/>
<evidence type="ECO:0000313" key="2">
    <source>
        <dbReference type="EMBL" id="ATY65362.1"/>
    </source>
</evidence>
<dbReference type="AlphaFoldDB" id="A0A2H4SQH3"/>
<dbReference type="EMBL" id="CP023326">
    <property type="protein sequence ID" value="ATY65362.1"/>
    <property type="molecule type" value="Genomic_DNA"/>
</dbReference>
<dbReference type="VEuPathDB" id="FungiDB:A9K55_002168"/>
<organism evidence="2 3">
    <name type="scientific">Cordyceps militaris</name>
    <name type="common">Caterpillar fungus</name>
    <name type="synonym">Clavaria militaris</name>
    <dbReference type="NCBI Taxonomy" id="73501"/>
    <lineage>
        <taxon>Eukaryota</taxon>
        <taxon>Fungi</taxon>
        <taxon>Dikarya</taxon>
        <taxon>Ascomycota</taxon>
        <taxon>Pezizomycotina</taxon>
        <taxon>Sordariomycetes</taxon>
        <taxon>Hypocreomycetidae</taxon>
        <taxon>Hypocreales</taxon>
        <taxon>Cordycipitaceae</taxon>
        <taxon>Cordyceps</taxon>
    </lineage>
</organism>
<keyword evidence="1" id="KW-1133">Transmembrane helix</keyword>
<evidence type="ECO:0000256" key="1">
    <source>
        <dbReference type="SAM" id="Phobius"/>
    </source>
</evidence>
<protein>
    <submittedName>
        <fullName evidence="2">Uncharacterized protein</fullName>
    </submittedName>
</protein>
<dbReference type="VEuPathDB" id="FungiDB:CCM_09646"/>